<protein>
    <recommendedName>
        <fullName evidence="1">GIY-YIG domain-containing protein</fullName>
    </recommendedName>
</protein>
<dbReference type="InterPro" id="IPR058782">
    <property type="entry name" value="GIY_YIG_3"/>
</dbReference>
<reference evidence="2 3" key="1">
    <citation type="journal article" date="2008" name="J. Bacteriol.">
        <title>'Candidatus Cloacamonas acidaminovorans': genome sequence reconstruction provides a first glimpse of a new bacterial division.</title>
        <authorList>
            <person name="Pelletier E."/>
            <person name="Kreimeyer A."/>
            <person name="Bocs S."/>
            <person name="Rouy Z."/>
            <person name="Gyapay G."/>
            <person name="Chouari R."/>
            <person name="Riviere D."/>
            <person name="Ganesan A."/>
            <person name="Daegelen P."/>
            <person name="Sghir A."/>
            <person name="Cohen G.N."/>
            <person name="Medigue C."/>
            <person name="Weissenbach J."/>
            <person name="Le Paslier D."/>
        </authorList>
    </citation>
    <scope>NUCLEOTIDE SEQUENCE [LARGE SCALE GENOMIC DNA]</scope>
    <source>
        <strain evidence="3">Evry</strain>
    </source>
</reference>
<accession>B0VIS7</accession>
<feature type="domain" description="GIY-YIG" evidence="1">
    <location>
        <begin position="18"/>
        <end position="239"/>
    </location>
</feature>
<evidence type="ECO:0000313" key="3">
    <source>
        <dbReference type="Proteomes" id="UP000002019"/>
    </source>
</evidence>
<organism evidence="2 3">
    <name type="scientific">Cloacimonas acidaminovorans (strain Evry)</name>
    <dbReference type="NCBI Taxonomy" id="459349"/>
    <lineage>
        <taxon>Bacteria</taxon>
        <taxon>Pseudomonadati</taxon>
        <taxon>Candidatus Cloacimonadota</taxon>
        <taxon>Candidatus Cloacimonadia</taxon>
        <taxon>Candidatus Cloacimonadales</taxon>
        <taxon>Candidatus Cloacimonadaceae</taxon>
        <taxon>Candidatus Cloacimonas</taxon>
    </lineage>
</organism>
<sequence length="264" mass="30514">MENNYIIWMFRIKEITMENDIDLLYEYLRILEIGLNGKRILKLCNGRQILPKQGVYFFFEPGEIRYNKNDLRIVRVGTHGVSIGSKSTLWGRLRAHKGTSKGFGNHRSSVFRLHIGAALMNKYPELFIETWGKGQNANQEIRSKESELEQKVSEYIGSMSFLYLSIIDEATSSSDRAYIERNTIGLLSCLNGNKDMPSTGWLGLYSKNIKIRESGLWNLDYVKYQYDPDFLDVFKEYVSITLGKTSNPDKPLAPPNWKFKINNK</sequence>
<name>B0VIS7_CLOAI</name>
<dbReference type="EMBL" id="CU466930">
    <property type="protein sequence ID" value="CAO79987.1"/>
    <property type="molecule type" value="Genomic_DNA"/>
</dbReference>
<dbReference type="Proteomes" id="UP000002019">
    <property type="component" value="Chromosome"/>
</dbReference>
<dbReference type="AlphaFoldDB" id="B0VIS7"/>
<evidence type="ECO:0000259" key="1">
    <source>
        <dbReference type="Pfam" id="PF26468"/>
    </source>
</evidence>
<proteinExistence type="predicted"/>
<dbReference type="Pfam" id="PF26468">
    <property type="entry name" value="GIY_YIG_3"/>
    <property type="match status" value="1"/>
</dbReference>
<evidence type="ECO:0000313" key="2">
    <source>
        <dbReference type="EMBL" id="CAO79987.1"/>
    </source>
</evidence>
<dbReference type="STRING" id="459349.CLOAM0073"/>
<keyword evidence="3" id="KW-1185">Reference proteome</keyword>
<dbReference type="KEGG" id="caci:CLOAM0073"/>
<dbReference type="HOGENOM" id="CLU_1179129_0_0_0"/>
<dbReference type="eggNOG" id="ENOG5031QVI">
    <property type="taxonomic scope" value="Bacteria"/>
</dbReference>
<gene>
    <name evidence="2" type="ordered locus">CLOAM0073</name>
</gene>